<name>B9W6G9_CANDC</name>
<dbReference type="EMBL" id="FM992688">
    <property type="protein sequence ID" value="CAX44272.1"/>
    <property type="molecule type" value="Genomic_DNA"/>
</dbReference>
<dbReference type="OrthoDB" id="72441at2759"/>
<dbReference type="Proteomes" id="UP000002605">
    <property type="component" value="Chromosome 1"/>
</dbReference>
<organism evidence="2 3">
    <name type="scientific">Candida dubliniensis (strain CD36 / ATCC MYA-646 / CBS 7987 / NCPF 3949 / NRRL Y-17841)</name>
    <name type="common">Yeast</name>
    <dbReference type="NCBI Taxonomy" id="573826"/>
    <lineage>
        <taxon>Eukaryota</taxon>
        <taxon>Fungi</taxon>
        <taxon>Dikarya</taxon>
        <taxon>Ascomycota</taxon>
        <taxon>Saccharomycotina</taxon>
        <taxon>Pichiomycetes</taxon>
        <taxon>Debaryomycetaceae</taxon>
        <taxon>Candida/Lodderomyces clade</taxon>
        <taxon>Candida</taxon>
    </lineage>
</organism>
<evidence type="ECO:0000313" key="1">
    <source>
        <dbReference type="CGD" id="CAL0000171449"/>
    </source>
</evidence>
<dbReference type="HOGENOM" id="CLU_120591_0_0_1"/>
<evidence type="ECO:0000313" key="3">
    <source>
        <dbReference type="Proteomes" id="UP000002605"/>
    </source>
</evidence>
<dbReference type="AlphaFoldDB" id="B9W6G9"/>
<dbReference type="eggNOG" id="ENOG502S5GM">
    <property type="taxonomic scope" value="Eukaryota"/>
</dbReference>
<dbReference type="CGD" id="CAL0000171449">
    <property type="gene designation" value="Cd36_00100"/>
</dbReference>
<dbReference type="PANTHER" id="PTHR23250:SF1">
    <property type="entry name" value="TECTONIN BETA-PROPELLER REPEAT-CONTAINING PROTEIN 1"/>
    <property type="match status" value="1"/>
</dbReference>
<sequence>MPLEDQLVHQLSEHLRTHSDDFTAITSFNESISHTPYQFDFIVENERGIKLFGIPLFSHKSLWPIIDPSHYQTITNHHLSIPISLENYPLPDFNWEWVWSHWYVFMYNDIDPHGWMYSTVFFQCKKWKGKYYFGNTVRQRVWLRLRRKCYP</sequence>
<dbReference type="InterPro" id="IPR051513">
    <property type="entry name" value="Tectonin_beta-prop"/>
</dbReference>
<keyword evidence="3" id="KW-1185">Reference proteome</keyword>
<reference evidence="2 3" key="1">
    <citation type="journal article" date="2009" name="Genome Res.">
        <title>Comparative genomics of the fungal pathogens Candida dubliniensis and Candida albicans.</title>
        <authorList>
            <person name="Jackson A.P."/>
            <person name="Gamble J.A."/>
            <person name="Yeomans T."/>
            <person name="Moran G.P."/>
            <person name="Saunders D."/>
            <person name="Harris D."/>
            <person name="Aslett M."/>
            <person name="Barrell J.F."/>
            <person name="Butler G."/>
            <person name="Citiulo F."/>
            <person name="Coleman D.C."/>
            <person name="de Groot P.W.J."/>
            <person name="Goodwin T.J."/>
            <person name="Quail M.A."/>
            <person name="McQuillan J."/>
            <person name="Munro C.A."/>
            <person name="Pain A."/>
            <person name="Poulter R.T."/>
            <person name="Rajandream M.A."/>
            <person name="Renauld H."/>
            <person name="Spiering M.J."/>
            <person name="Tivey A."/>
            <person name="Gow N.A.R."/>
            <person name="Barrell B."/>
            <person name="Sullivan D.J."/>
            <person name="Berriman M."/>
        </authorList>
    </citation>
    <scope>NUCLEOTIDE SEQUENCE [LARGE SCALE GENOMIC DNA]</scope>
    <source>
        <strain evidence="3">CD36 / ATCC MYA-646 / CBS 7987 / NCPF 3949 / NRRL Y-17841</strain>
    </source>
</reference>
<gene>
    <name evidence="1" type="ordered locus">Cd36_00100</name>
    <name evidence="2" type="ORF">CD36_00100</name>
</gene>
<accession>B9W6G9</accession>
<dbReference type="PANTHER" id="PTHR23250">
    <property type="entry name" value="DYSFERLIN-RELATED"/>
    <property type="match status" value="1"/>
</dbReference>
<protein>
    <submittedName>
        <fullName evidence="2">Uncharacterized protein</fullName>
    </submittedName>
</protein>
<dbReference type="VEuPathDB" id="FungiDB:CD36_00100"/>
<dbReference type="RefSeq" id="XP_002416690.1">
    <property type="nucleotide sequence ID" value="XM_002416645.1"/>
</dbReference>
<dbReference type="GeneID" id="8044222"/>
<evidence type="ECO:0000313" key="2">
    <source>
        <dbReference type="EMBL" id="CAX44272.1"/>
    </source>
</evidence>
<proteinExistence type="predicted"/>
<dbReference type="KEGG" id="cdu:CD36_00100"/>